<evidence type="ECO:0008006" key="3">
    <source>
        <dbReference type="Google" id="ProtNLM"/>
    </source>
</evidence>
<name>A0ABQ9XBB6_9EUKA</name>
<keyword evidence="2" id="KW-1185">Reference proteome</keyword>
<evidence type="ECO:0000313" key="2">
    <source>
        <dbReference type="Proteomes" id="UP001281761"/>
    </source>
</evidence>
<sequence length="809" mass="90248">MTNDQRRQIFFAIDISGSTSHRFYYDHVLTIFNDMYKPGDVILFWHDSSFFVDHKLARLHFSRAQGLGGTSPSEILTQITSNGFSTTEIHLVLITDGEIDVEEIDSCDALIKMNSIQFGFVSTFIISKMGNGNMSVAASFNRQCGSTVTILRDETRYGLVAPSVAVSNADMLLLSRINTINTFAELSAAFDGLTRALTARMLGSKGDRALHDEVVAMRTRIARTFSQPHSSAADELSFAIDRNDLEGAILAGGQIVTEYNHPSGYESMTNLLIRLTDGALRYTFTPDEINAARATRATDVAEASTMNAVPVTQGPDEGVVFHCPLSVDDEVDACIMIAQPARPLLIGVEKKQTDLLIDSPLNALHSPDFVTKLMDHCDHAVSLGMVREAENTGHPLKTSPITRKALLGFLPLGPHETHVKAADWTLSQLISGGKALGNKDLWFAVIWFLVKRDKLEFLKELEPFIRAQLIFRLKRHKTAASMTGLSNFIMTPLRMDCAIFFTLCSALFSPRPSVASDPLKLHSLHAQELVELADLADVPVPPEIRSNIVRTVASLRLLAFTKRHPRDYVEVLGQMLFQNGFCVDRANVDSALLVDPLFSLPYIPLDGRASQEQQRAVMKMLPSACSTLPLNEVYWLLRRVDASMSGADVDIPLDWHADPLPPPKLVWRHYEGKFSEISHVTICHRTLRPYSVLDDGRTWKERFFEIIPQCRDPPEGLGKPVFSVHKLFMIFVGRLNRVPTVEETLLFLYARMVRSEKPIPTLVSYAPALVQSVIDDFIPLLAGQLRRAVKRFRDSASVVKRMEMEKGKD</sequence>
<protein>
    <recommendedName>
        <fullName evidence="3">VWFA domain-containing protein</fullName>
    </recommendedName>
</protein>
<accession>A0ABQ9XBB6</accession>
<reference evidence="1 2" key="1">
    <citation type="journal article" date="2022" name="bioRxiv">
        <title>Genomics of Preaxostyla Flagellates Illuminates Evolutionary Transitions and the Path Towards Mitochondrial Loss.</title>
        <authorList>
            <person name="Novak L.V.F."/>
            <person name="Treitli S.C."/>
            <person name="Pyrih J."/>
            <person name="Halakuc P."/>
            <person name="Pipaliya S.V."/>
            <person name="Vacek V."/>
            <person name="Brzon O."/>
            <person name="Soukal P."/>
            <person name="Eme L."/>
            <person name="Dacks J.B."/>
            <person name="Karnkowska A."/>
            <person name="Elias M."/>
            <person name="Hampl V."/>
        </authorList>
    </citation>
    <scope>NUCLEOTIDE SEQUENCE [LARGE SCALE GENOMIC DNA]</scope>
    <source>
        <strain evidence="1">NAU3</strain>
        <tissue evidence="1">Gut</tissue>
    </source>
</reference>
<dbReference type="Proteomes" id="UP001281761">
    <property type="component" value="Unassembled WGS sequence"/>
</dbReference>
<proteinExistence type="predicted"/>
<dbReference type="EMBL" id="JARBJD010000148">
    <property type="protein sequence ID" value="KAK2949823.1"/>
    <property type="molecule type" value="Genomic_DNA"/>
</dbReference>
<dbReference type="InterPro" id="IPR036465">
    <property type="entry name" value="vWFA_dom_sf"/>
</dbReference>
<gene>
    <name evidence="1" type="ORF">BLNAU_15218</name>
</gene>
<dbReference type="SUPFAM" id="SSF53300">
    <property type="entry name" value="vWA-like"/>
    <property type="match status" value="1"/>
</dbReference>
<evidence type="ECO:0000313" key="1">
    <source>
        <dbReference type="EMBL" id="KAK2949823.1"/>
    </source>
</evidence>
<comment type="caution">
    <text evidence="1">The sequence shown here is derived from an EMBL/GenBank/DDBJ whole genome shotgun (WGS) entry which is preliminary data.</text>
</comment>
<organism evidence="1 2">
    <name type="scientific">Blattamonas nauphoetae</name>
    <dbReference type="NCBI Taxonomy" id="2049346"/>
    <lineage>
        <taxon>Eukaryota</taxon>
        <taxon>Metamonada</taxon>
        <taxon>Preaxostyla</taxon>
        <taxon>Oxymonadida</taxon>
        <taxon>Blattamonas</taxon>
    </lineage>
</organism>